<name>A0A6C0U5N4_9GAMM</name>
<dbReference type="GO" id="GO:0016020">
    <property type="term" value="C:membrane"/>
    <property type="evidence" value="ECO:0007669"/>
    <property type="project" value="UniProtKB-SubCell"/>
</dbReference>
<evidence type="ECO:0000256" key="5">
    <source>
        <dbReference type="SAM" id="Phobius"/>
    </source>
</evidence>
<sequence>MGAGAVASFLLAGAWFRYDLLWVVLVMLPVFVVSVDTASRIGACNPSEGMFALIRKRITPALAWALLLINVPVHLLIVMGQLSVMSSVVAATFGLPAPGSDAGGALLTDMVLSLAIAGAILWLVFSRGFDRMQNVMTVMMVLMFFCFLLVALRGFSEWRDILAGLVPAIPPDLAVPDTQTSRSTFVSITAMVGSAIAPAALLGMPYLAADSGVDPSGLKNAFRRAVVNLGLIFGAYAMFVVIAGGFALYPLVHHASLADVSEASRVLHGVFPERLAFLGPVVFSLGLFMAALTTLVVAAQVTAYFMLDTVGRQWRFASNNRSYHIIVAILVLGAAVLAPHWSFPALLKVVLLMGINVLVIPLVFVILLYLANSRDVMHDVRTEWWRNLILVVGLFLSLLLAAQKIPDYMAALFS</sequence>
<proteinExistence type="predicted"/>
<keyword evidence="7" id="KW-1185">Reference proteome</keyword>
<dbReference type="KEGG" id="kim:G3T16_00580"/>
<evidence type="ECO:0000256" key="4">
    <source>
        <dbReference type="ARBA" id="ARBA00023136"/>
    </source>
</evidence>
<keyword evidence="4 5" id="KW-0472">Membrane</keyword>
<feature type="transmembrane region" description="Helical" evidence="5">
    <location>
        <begin position="384"/>
        <end position="402"/>
    </location>
</feature>
<evidence type="ECO:0000256" key="1">
    <source>
        <dbReference type="ARBA" id="ARBA00004141"/>
    </source>
</evidence>
<feature type="transmembrane region" description="Helical" evidence="5">
    <location>
        <begin position="102"/>
        <end position="125"/>
    </location>
</feature>
<feature type="transmembrane region" description="Helical" evidence="5">
    <location>
        <begin position="61"/>
        <end position="82"/>
    </location>
</feature>
<reference evidence="6 7" key="1">
    <citation type="submission" date="2020-02" db="EMBL/GenBank/DDBJ databases">
        <title>Genome sequencing for Kineobactrum sp. M2.</title>
        <authorList>
            <person name="Park S.-J."/>
        </authorList>
    </citation>
    <scope>NUCLEOTIDE SEQUENCE [LARGE SCALE GENOMIC DNA]</scope>
    <source>
        <strain evidence="6 7">M2</strain>
    </source>
</reference>
<feature type="transmembrane region" description="Helical" evidence="5">
    <location>
        <begin position="229"/>
        <end position="252"/>
    </location>
</feature>
<feature type="transmembrane region" description="Helical" evidence="5">
    <location>
        <begin position="281"/>
        <end position="305"/>
    </location>
</feature>
<dbReference type="Proteomes" id="UP000477680">
    <property type="component" value="Chromosome"/>
</dbReference>
<organism evidence="6 7">
    <name type="scientific">Kineobactrum salinum</name>
    <dbReference type="NCBI Taxonomy" id="2708301"/>
    <lineage>
        <taxon>Bacteria</taxon>
        <taxon>Pseudomonadati</taxon>
        <taxon>Pseudomonadota</taxon>
        <taxon>Gammaproteobacteria</taxon>
        <taxon>Cellvibrionales</taxon>
        <taxon>Halieaceae</taxon>
        <taxon>Kineobactrum</taxon>
    </lineage>
</organism>
<feature type="transmembrane region" description="Helical" evidence="5">
    <location>
        <begin position="349"/>
        <end position="372"/>
    </location>
</feature>
<feature type="transmembrane region" description="Helical" evidence="5">
    <location>
        <begin position="20"/>
        <end position="41"/>
    </location>
</feature>
<comment type="subcellular location">
    <subcellularLocation>
        <location evidence="1">Membrane</location>
        <topology evidence="1">Multi-pass membrane protein</topology>
    </subcellularLocation>
</comment>
<dbReference type="GO" id="GO:0046873">
    <property type="term" value="F:metal ion transmembrane transporter activity"/>
    <property type="evidence" value="ECO:0007669"/>
    <property type="project" value="InterPro"/>
</dbReference>
<feature type="transmembrane region" description="Helical" evidence="5">
    <location>
        <begin position="185"/>
        <end position="208"/>
    </location>
</feature>
<evidence type="ECO:0000256" key="3">
    <source>
        <dbReference type="ARBA" id="ARBA00022989"/>
    </source>
</evidence>
<evidence type="ECO:0000313" key="7">
    <source>
        <dbReference type="Proteomes" id="UP000477680"/>
    </source>
</evidence>
<gene>
    <name evidence="6" type="ORF">G3T16_00580</name>
</gene>
<feature type="transmembrane region" description="Helical" evidence="5">
    <location>
        <begin position="325"/>
        <end position="343"/>
    </location>
</feature>
<evidence type="ECO:0000313" key="6">
    <source>
        <dbReference type="EMBL" id="QIB67470.1"/>
    </source>
</evidence>
<accession>A0A6C0U5N4</accession>
<dbReference type="EMBL" id="CP048711">
    <property type="protein sequence ID" value="QIB67470.1"/>
    <property type="molecule type" value="Genomic_DNA"/>
</dbReference>
<dbReference type="Pfam" id="PF01566">
    <property type="entry name" value="Nramp"/>
    <property type="match status" value="1"/>
</dbReference>
<feature type="transmembrane region" description="Helical" evidence="5">
    <location>
        <begin position="137"/>
        <end position="155"/>
    </location>
</feature>
<keyword evidence="3 5" id="KW-1133">Transmembrane helix</keyword>
<evidence type="ECO:0000256" key="2">
    <source>
        <dbReference type="ARBA" id="ARBA00022692"/>
    </source>
</evidence>
<dbReference type="InterPro" id="IPR001046">
    <property type="entry name" value="NRAMP_fam"/>
</dbReference>
<keyword evidence="2 5" id="KW-0812">Transmembrane</keyword>
<dbReference type="AlphaFoldDB" id="A0A6C0U5N4"/>
<protein>
    <submittedName>
        <fullName evidence="6">Divalent metal cation transporter</fullName>
    </submittedName>
</protein>